<proteinExistence type="predicted"/>
<keyword evidence="2" id="KW-1185">Reference proteome</keyword>
<protein>
    <submittedName>
        <fullName evidence="1">Uncharacterized protein</fullName>
    </submittedName>
</protein>
<evidence type="ECO:0000313" key="2">
    <source>
        <dbReference type="Proteomes" id="UP001198571"/>
    </source>
</evidence>
<organism evidence="1 2">
    <name type="scientific">Pseudogemmobacter faecipullorum</name>
    <dbReference type="NCBI Taxonomy" id="2755041"/>
    <lineage>
        <taxon>Bacteria</taxon>
        <taxon>Pseudomonadati</taxon>
        <taxon>Pseudomonadota</taxon>
        <taxon>Alphaproteobacteria</taxon>
        <taxon>Rhodobacterales</taxon>
        <taxon>Paracoccaceae</taxon>
        <taxon>Pseudogemmobacter</taxon>
    </lineage>
</organism>
<sequence length="149" mass="15913">MSFNLKLPDERGKQLQLIAENEGKTVVDVITDFIRSKVAAGVIPADLPFADTKKTPDGVAVVLPGFSGEVPVQEVPALADVLRDAAEKLTPADIERKHRLIEGMAALTGIKVKRMAQGVKLISPITGQEYPLAFGVAADLADQIERAAE</sequence>
<evidence type="ECO:0000313" key="1">
    <source>
        <dbReference type="EMBL" id="MCB5411888.1"/>
    </source>
</evidence>
<dbReference type="EMBL" id="JACDXX010000022">
    <property type="protein sequence ID" value="MCB5411888.1"/>
    <property type="molecule type" value="Genomic_DNA"/>
</dbReference>
<reference evidence="1 2" key="1">
    <citation type="submission" date="2020-07" db="EMBL/GenBank/DDBJ databases">
        <title>Pseudogemmobacter sp. nov., isolated from poultry manure in Taiwan.</title>
        <authorList>
            <person name="Lin S.-Y."/>
            <person name="Tang Y.-S."/>
            <person name="Young C.-C."/>
        </authorList>
    </citation>
    <scope>NUCLEOTIDE SEQUENCE [LARGE SCALE GENOMIC DNA]</scope>
    <source>
        <strain evidence="1 2">CC-YST710</strain>
    </source>
</reference>
<comment type="caution">
    <text evidence="1">The sequence shown here is derived from an EMBL/GenBank/DDBJ whole genome shotgun (WGS) entry which is preliminary data.</text>
</comment>
<gene>
    <name evidence="1" type="ORF">H0485_18005</name>
</gene>
<accession>A0ABS8CR89</accession>
<name>A0ABS8CR89_9RHOB</name>
<dbReference type="RefSeq" id="WP_226937319.1">
    <property type="nucleotide sequence ID" value="NZ_JACDXX010000022.1"/>
</dbReference>
<dbReference type="Proteomes" id="UP001198571">
    <property type="component" value="Unassembled WGS sequence"/>
</dbReference>